<comment type="function">
    <text evidence="11">Catalyzes the specific phosphorylation of the 3-hydroxyl group of shikimic acid using ATP as a cosubstrate.</text>
</comment>
<keyword evidence="11" id="KW-0963">Cytoplasm</keyword>
<evidence type="ECO:0000256" key="7">
    <source>
        <dbReference type="ARBA" id="ARBA00022777"/>
    </source>
</evidence>
<feature type="binding site" evidence="11">
    <location>
        <position position="119"/>
    </location>
    <ligand>
        <name>ATP</name>
        <dbReference type="ChEBI" id="CHEBI:30616"/>
    </ligand>
</feature>
<evidence type="ECO:0000256" key="4">
    <source>
        <dbReference type="ARBA" id="ARBA00022605"/>
    </source>
</evidence>
<evidence type="ECO:0000256" key="6">
    <source>
        <dbReference type="ARBA" id="ARBA00022741"/>
    </source>
</evidence>
<comment type="subcellular location">
    <subcellularLocation>
        <location evidence="11">Cytoplasm</location>
    </subcellularLocation>
</comment>
<name>W0DP86_9GAMM</name>
<feature type="binding site" evidence="11">
    <location>
        <position position="59"/>
    </location>
    <ligand>
        <name>substrate</name>
    </ligand>
</feature>
<keyword evidence="9 11" id="KW-0057">Aromatic amino acid biosynthesis</keyword>
<dbReference type="InterPro" id="IPR023000">
    <property type="entry name" value="Shikimate_kinase_CS"/>
</dbReference>
<dbReference type="GO" id="GO:0009073">
    <property type="term" value="P:aromatic amino acid family biosynthetic process"/>
    <property type="evidence" value="ECO:0007669"/>
    <property type="project" value="UniProtKB-KW"/>
</dbReference>
<keyword evidence="13" id="KW-1185">Reference proteome</keyword>
<dbReference type="InterPro" id="IPR000623">
    <property type="entry name" value="Shikimate_kinase/TSH1"/>
</dbReference>
<evidence type="ECO:0000256" key="2">
    <source>
        <dbReference type="ARBA" id="ARBA00006997"/>
    </source>
</evidence>
<comment type="catalytic activity">
    <reaction evidence="10 11">
        <text>shikimate + ATP = 3-phosphoshikimate + ADP + H(+)</text>
        <dbReference type="Rhea" id="RHEA:13121"/>
        <dbReference type="ChEBI" id="CHEBI:15378"/>
        <dbReference type="ChEBI" id="CHEBI:30616"/>
        <dbReference type="ChEBI" id="CHEBI:36208"/>
        <dbReference type="ChEBI" id="CHEBI:145989"/>
        <dbReference type="ChEBI" id="CHEBI:456216"/>
        <dbReference type="EC" id="2.7.1.71"/>
    </reaction>
</comment>
<evidence type="ECO:0000256" key="9">
    <source>
        <dbReference type="ARBA" id="ARBA00023141"/>
    </source>
</evidence>
<dbReference type="eggNOG" id="COG0703">
    <property type="taxonomic scope" value="Bacteria"/>
</dbReference>
<evidence type="ECO:0000256" key="5">
    <source>
        <dbReference type="ARBA" id="ARBA00022679"/>
    </source>
</evidence>
<dbReference type="PROSITE" id="PS01128">
    <property type="entry name" value="SHIKIMATE_KINASE"/>
    <property type="match status" value="1"/>
</dbReference>
<evidence type="ECO:0000256" key="10">
    <source>
        <dbReference type="ARBA" id="ARBA00048567"/>
    </source>
</evidence>
<dbReference type="UniPathway" id="UPA00053">
    <property type="reaction ID" value="UER00088"/>
</dbReference>
<evidence type="ECO:0000256" key="1">
    <source>
        <dbReference type="ARBA" id="ARBA00004842"/>
    </source>
</evidence>
<keyword evidence="6 11" id="KW-0547">Nucleotide-binding</keyword>
<protein>
    <recommendedName>
        <fullName evidence="3 11">Shikimate kinase</fullName>
        <shortName evidence="11">SK</shortName>
        <ecNumber evidence="3 11">2.7.1.71</ecNumber>
    </recommendedName>
</protein>
<dbReference type="GO" id="GO:0009423">
    <property type="term" value="P:chorismate biosynthetic process"/>
    <property type="evidence" value="ECO:0007669"/>
    <property type="project" value="UniProtKB-UniRule"/>
</dbReference>
<comment type="subunit">
    <text evidence="11">Monomer.</text>
</comment>
<sequence>MNKQSIFLVGPMGAGKSTVGRILAEKLGYEFIDSDHEIEARTGVTIPVIFDIEGEGGFRARESAVIDDITQLPGLVLATGGGAVLSADNRRHLAARGFVVYLRSTVPALVQRTKNDRNRPLLQTDNPEAVIAHLLTERGPLYEEVADLIVDTQQASVFRVVRHIQDQLVREGVVA</sequence>
<organism evidence="12 13">
    <name type="scientific">Thiomicrospira aerophila AL3</name>
    <dbReference type="NCBI Taxonomy" id="717772"/>
    <lineage>
        <taxon>Bacteria</taxon>
        <taxon>Pseudomonadati</taxon>
        <taxon>Pseudomonadota</taxon>
        <taxon>Gammaproteobacteria</taxon>
        <taxon>Thiotrichales</taxon>
        <taxon>Piscirickettsiaceae</taxon>
        <taxon>Thiomicrospira</taxon>
    </lineage>
</organism>
<gene>
    <name evidence="11 12" type="primary">aroK</name>
    <name evidence="12" type="ORF">THIAE_00490</name>
</gene>
<dbReference type="InterPro" id="IPR031322">
    <property type="entry name" value="Shikimate/glucono_kinase"/>
</dbReference>
<keyword evidence="5 11" id="KW-0808">Transferase</keyword>
<keyword evidence="4 11" id="KW-0028">Amino-acid biosynthesis</keyword>
<evidence type="ECO:0000313" key="13">
    <source>
        <dbReference type="Proteomes" id="UP000005380"/>
    </source>
</evidence>
<dbReference type="GO" id="GO:0005829">
    <property type="term" value="C:cytosol"/>
    <property type="evidence" value="ECO:0007669"/>
    <property type="project" value="TreeGrafter"/>
</dbReference>
<comment type="caution">
    <text evidence="11">Lacks conserved residue(s) required for the propagation of feature annotation.</text>
</comment>
<feature type="binding site" evidence="11">
    <location>
        <position position="81"/>
    </location>
    <ligand>
        <name>substrate</name>
    </ligand>
</feature>
<dbReference type="FunCoup" id="W0DP86">
    <property type="interactions" value="522"/>
</dbReference>
<evidence type="ECO:0000256" key="3">
    <source>
        <dbReference type="ARBA" id="ARBA00012154"/>
    </source>
</evidence>
<dbReference type="EMBL" id="CP007030">
    <property type="protein sequence ID" value="AHF00425.1"/>
    <property type="molecule type" value="Genomic_DNA"/>
</dbReference>
<feature type="binding site" evidence="11">
    <location>
        <position position="138"/>
    </location>
    <ligand>
        <name>substrate</name>
    </ligand>
</feature>
<dbReference type="STRING" id="717772.THIAE_00490"/>
<feature type="binding site" evidence="11">
    <location>
        <position position="17"/>
    </location>
    <ligand>
        <name>Mg(2+)</name>
        <dbReference type="ChEBI" id="CHEBI:18420"/>
    </ligand>
</feature>
<dbReference type="PANTHER" id="PTHR21087">
    <property type="entry name" value="SHIKIMATE KINASE"/>
    <property type="match status" value="1"/>
</dbReference>
<evidence type="ECO:0000313" key="12">
    <source>
        <dbReference type="EMBL" id="AHF00425.1"/>
    </source>
</evidence>
<dbReference type="InterPro" id="IPR027417">
    <property type="entry name" value="P-loop_NTPase"/>
</dbReference>
<dbReference type="InParanoid" id="W0DP86"/>
<proteinExistence type="inferred from homology"/>
<reference evidence="12 13" key="1">
    <citation type="submission" date="2013-12" db="EMBL/GenBank/DDBJ databases">
        <authorList>
            <consortium name="DOE Joint Genome Institute"/>
            <person name="Kappler U."/>
            <person name="Huntemann M."/>
            <person name="Han J."/>
            <person name="Chen A."/>
            <person name="Kyrpides N."/>
            <person name="Mavromatis K."/>
            <person name="Markowitz V."/>
            <person name="Palaniappan K."/>
            <person name="Ivanova N."/>
            <person name="Schaumberg A."/>
            <person name="Pati A."/>
            <person name="Liolios K."/>
            <person name="Nordberg H.P."/>
            <person name="Cantor M.N."/>
            <person name="Hua S.X."/>
            <person name="Woyke T."/>
        </authorList>
    </citation>
    <scope>NUCLEOTIDE SEQUENCE [LARGE SCALE GENOMIC DNA]</scope>
    <source>
        <strain evidence="13">AL2</strain>
    </source>
</reference>
<dbReference type="HAMAP" id="MF_00109">
    <property type="entry name" value="Shikimate_kinase"/>
    <property type="match status" value="1"/>
</dbReference>
<comment type="similarity">
    <text evidence="2 11">Belongs to the shikimate kinase family.</text>
</comment>
<dbReference type="HOGENOM" id="CLU_057607_2_2_6"/>
<dbReference type="NCBIfam" id="NF003456">
    <property type="entry name" value="PRK05057.1"/>
    <property type="match status" value="1"/>
</dbReference>
<dbReference type="AlphaFoldDB" id="W0DP86"/>
<dbReference type="Pfam" id="PF01202">
    <property type="entry name" value="SKI"/>
    <property type="match status" value="1"/>
</dbReference>
<dbReference type="PRINTS" id="PR01100">
    <property type="entry name" value="SHIKIMTKNASE"/>
</dbReference>
<evidence type="ECO:0000256" key="8">
    <source>
        <dbReference type="ARBA" id="ARBA00022840"/>
    </source>
</evidence>
<feature type="binding site" evidence="11">
    <location>
        <begin position="13"/>
        <end position="18"/>
    </location>
    <ligand>
        <name>ATP</name>
        <dbReference type="ChEBI" id="CHEBI:30616"/>
    </ligand>
</feature>
<dbReference type="CDD" id="cd00464">
    <property type="entry name" value="SK"/>
    <property type="match status" value="1"/>
</dbReference>
<dbReference type="Gene3D" id="3.40.50.300">
    <property type="entry name" value="P-loop containing nucleotide triphosphate hydrolases"/>
    <property type="match status" value="1"/>
</dbReference>
<keyword evidence="11" id="KW-0479">Metal-binding</keyword>
<evidence type="ECO:0000256" key="11">
    <source>
        <dbReference type="HAMAP-Rule" id="MF_00109"/>
    </source>
</evidence>
<accession>W0DP86</accession>
<keyword evidence="11" id="KW-0460">Magnesium</keyword>
<dbReference type="OrthoDB" id="9800332at2"/>
<dbReference type="KEGG" id="tao:THIAE_00490"/>
<dbReference type="GO" id="GO:0004765">
    <property type="term" value="F:shikimate kinase activity"/>
    <property type="evidence" value="ECO:0007669"/>
    <property type="project" value="UniProtKB-UniRule"/>
</dbReference>
<dbReference type="GO" id="GO:0000287">
    <property type="term" value="F:magnesium ion binding"/>
    <property type="evidence" value="ECO:0007669"/>
    <property type="project" value="UniProtKB-UniRule"/>
</dbReference>
<dbReference type="EC" id="2.7.1.71" evidence="3 11"/>
<comment type="cofactor">
    <cofactor evidence="11">
        <name>Mg(2+)</name>
        <dbReference type="ChEBI" id="CHEBI:18420"/>
    </cofactor>
    <text evidence="11">Binds 1 Mg(2+) ion per subunit.</text>
</comment>
<dbReference type="GO" id="GO:0005524">
    <property type="term" value="F:ATP binding"/>
    <property type="evidence" value="ECO:0007669"/>
    <property type="project" value="UniProtKB-UniRule"/>
</dbReference>
<dbReference type="Proteomes" id="UP000005380">
    <property type="component" value="Chromosome"/>
</dbReference>
<keyword evidence="7 11" id="KW-0418">Kinase</keyword>
<feature type="binding site" evidence="11">
    <location>
        <position position="35"/>
    </location>
    <ligand>
        <name>substrate</name>
    </ligand>
</feature>
<comment type="pathway">
    <text evidence="1 11">Metabolic intermediate biosynthesis; chorismate biosynthesis; chorismate from D-erythrose 4-phosphate and phosphoenolpyruvate: step 5/7.</text>
</comment>
<dbReference type="SUPFAM" id="SSF52540">
    <property type="entry name" value="P-loop containing nucleoside triphosphate hydrolases"/>
    <property type="match status" value="1"/>
</dbReference>
<keyword evidence="8 11" id="KW-0067">ATP-binding</keyword>
<dbReference type="PANTHER" id="PTHR21087:SF16">
    <property type="entry name" value="SHIKIMATE KINASE 1, CHLOROPLASTIC"/>
    <property type="match status" value="1"/>
</dbReference>
<dbReference type="RefSeq" id="WP_006459662.1">
    <property type="nucleotide sequence ID" value="NZ_CP007030.1"/>
</dbReference>
<dbReference type="GO" id="GO:0008652">
    <property type="term" value="P:amino acid biosynthetic process"/>
    <property type="evidence" value="ECO:0007669"/>
    <property type="project" value="UniProtKB-KW"/>
</dbReference>